<keyword evidence="3" id="KW-1185">Reference proteome</keyword>
<sequence length="189" mass="20089">MQTKTIFTASILSGLAAAAPWYGSHKPKVPKPFELLAVGCDPIQFAGFNAAKSSLFLELPQQGATCDTQADSFATFRLTKETELYLYSTENPPQKIYVDRSGMGQGKIGYVTGAEPPPKNAETKGWKIDESGNLTLDGASFIACPHSIQGAWSVWVSAGVANPGGNKKCLGFSAQVSEATDPKSCLYTS</sequence>
<evidence type="ECO:0000313" key="3">
    <source>
        <dbReference type="Proteomes" id="UP001152049"/>
    </source>
</evidence>
<comment type="caution">
    <text evidence="2">The sequence shown here is derived from an EMBL/GenBank/DDBJ whole genome shotgun (WGS) entry which is preliminary data.</text>
</comment>
<dbReference type="AlphaFoldDB" id="A0A9W8S0F4"/>
<protein>
    <recommendedName>
        <fullName evidence="4">Cell wall protein PhiA</fullName>
    </recommendedName>
</protein>
<feature type="chain" id="PRO_5040762079" description="Cell wall protein PhiA" evidence="1">
    <location>
        <begin position="19"/>
        <end position="189"/>
    </location>
</feature>
<accession>A0A9W8S0F4</accession>
<dbReference type="EMBL" id="JAOQAZ010000010">
    <property type="protein sequence ID" value="KAJ4263549.1"/>
    <property type="molecule type" value="Genomic_DNA"/>
</dbReference>
<evidence type="ECO:0008006" key="4">
    <source>
        <dbReference type="Google" id="ProtNLM"/>
    </source>
</evidence>
<organism evidence="2 3">
    <name type="scientific">Fusarium torreyae</name>
    <dbReference type="NCBI Taxonomy" id="1237075"/>
    <lineage>
        <taxon>Eukaryota</taxon>
        <taxon>Fungi</taxon>
        <taxon>Dikarya</taxon>
        <taxon>Ascomycota</taxon>
        <taxon>Pezizomycotina</taxon>
        <taxon>Sordariomycetes</taxon>
        <taxon>Hypocreomycetidae</taxon>
        <taxon>Hypocreales</taxon>
        <taxon>Nectriaceae</taxon>
        <taxon>Fusarium</taxon>
    </lineage>
</organism>
<dbReference type="OrthoDB" id="4093325at2759"/>
<proteinExistence type="predicted"/>
<evidence type="ECO:0000313" key="2">
    <source>
        <dbReference type="EMBL" id="KAJ4263549.1"/>
    </source>
</evidence>
<dbReference type="Proteomes" id="UP001152049">
    <property type="component" value="Unassembled WGS sequence"/>
</dbReference>
<feature type="signal peptide" evidence="1">
    <location>
        <begin position="1"/>
        <end position="18"/>
    </location>
</feature>
<name>A0A9W8S0F4_9HYPO</name>
<evidence type="ECO:0000256" key="1">
    <source>
        <dbReference type="SAM" id="SignalP"/>
    </source>
</evidence>
<gene>
    <name evidence="2" type="ORF">NW762_006368</name>
</gene>
<reference evidence="2" key="1">
    <citation type="submission" date="2022-09" db="EMBL/GenBank/DDBJ databases">
        <title>Fusarium specimens isolated from Avocado Roots.</title>
        <authorList>
            <person name="Stajich J."/>
            <person name="Roper C."/>
            <person name="Heimlech-Rivalta G."/>
        </authorList>
    </citation>
    <scope>NUCLEOTIDE SEQUENCE</scope>
    <source>
        <strain evidence="2">CF00136</strain>
    </source>
</reference>
<keyword evidence="1" id="KW-0732">Signal</keyword>